<dbReference type="InterPro" id="IPR002931">
    <property type="entry name" value="Transglutaminase-like"/>
</dbReference>
<dbReference type="SMART" id="SM00460">
    <property type="entry name" value="TGc"/>
    <property type="match status" value="1"/>
</dbReference>
<keyword evidence="1" id="KW-0812">Transmembrane</keyword>
<dbReference type="Pfam" id="PF01841">
    <property type="entry name" value="Transglut_core"/>
    <property type="match status" value="1"/>
</dbReference>
<evidence type="ECO:0000313" key="4">
    <source>
        <dbReference type="Proteomes" id="UP000285266"/>
    </source>
</evidence>
<keyword evidence="1" id="KW-1133">Transmembrane helix</keyword>
<dbReference type="PANTHER" id="PTHR46333:SF2">
    <property type="entry name" value="CYTOKINESIS PROTEIN 3"/>
    <property type="match status" value="1"/>
</dbReference>
<gene>
    <name evidence="3" type="ORF">BMONG18_1353</name>
</gene>
<dbReference type="Gene3D" id="3.10.620.30">
    <property type="match status" value="1"/>
</dbReference>
<organism evidence="3 4">
    <name type="scientific">Bifidobacterium mongoliense</name>
    <dbReference type="NCBI Taxonomy" id="518643"/>
    <lineage>
        <taxon>Bacteria</taxon>
        <taxon>Bacillati</taxon>
        <taxon>Actinomycetota</taxon>
        <taxon>Actinomycetes</taxon>
        <taxon>Bifidobacteriales</taxon>
        <taxon>Bifidobacteriaceae</taxon>
        <taxon>Bifidobacterium</taxon>
    </lineage>
</organism>
<evidence type="ECO:0000313" key="3">
    <source>
        <dbReference type="EMBL" id="ROT86488.1"/>
    </source>
</evidence>
<dbReference type="PANTHER" id="PTHR46333">
    <property type="entry name" value="CYTOKINESIS PROTEIN 3"/>
    <property type="match status" value="1"/>
</dbReference>
<feature type="domain" description="Transglutaminase-like" evidence="2">
    <location>
        <begin position="664"/>
        <end position="720"/>
    </location>
</feature>
<name>A0A423UCT8_9BIFI</name>
<protein>
    <submittedName>
        <fullName evidence="3">Transglutaminase</fullName>
    </submittedName>
</protein>
<dbReference type="GO" id="GO:0005737">
    <property type="term" value="C:cytoplasm"/>
    <property type="evidence" value="ECO:0007669"/>
    <property type="project" value="TreeGrafter"/>
</dbReference>
<evidence type="ECO:0000256" key="1">
    <source>
        <dbReference type="SAM" id="Phobius"/>
    </source>
</evidence>
<dbReference type="AlphaFoldDB" id="A0A423UCT8"/>
<evidence type="ECO:0000259" key="2">
    <source>
        <dbReference type="SMART" id="SM00460"/>
    </source>
</evidence>
<dbReference type="SUPFAM" id="SSF54001">
    <property type="entry name" value="Cysteine proteinases"/>
    <property type="match status" value="1"/>
</dbReference>
<dbReference type="EMBL" id="QRAJ01000008">
    <property type="protein sequence ID" value="ROT86488.1"/>
    <property type="molecule type" value="Genomic_DNA"/>
</dbReference>
<proteinExistence type="predicted"/>
<comment type="caution">
    <text evidence="3">The sequence shown here is derived from an EMBL/GenBank/DDBJ whole genome shotgun (WGS) entry which is preliminary data.</text>
</comment>
<reference evidence="3 4" key="1">
    <citation type="submission" date="2018-07" db="EMBL/GenBank/DDBJ databases">
        <title>The role of parmesan cheese in vectoring bovine microbiota.</title>
        <authorList>
            <person name="Lugli G.A."/>
            <person name="Milani C."/>
        </authorList>
    </citation>
    <scope>NUCLEOTIDE SEQUENCE [LARGE SCALE GENOMIC DNA]</scope>
    <source>
        <strain evidence="3 4">BMONG18</strain>
    </source>
</reference>
<accession>A0A423UCT8</accession>
<dbReference type="Proteomes" id="UP000285266">
    <property type="component" value="Unassembled WGS sequence"/>
</dbReference>
<sequence>MTYCGVMTMKHTMVTETGFPFEMAEKHITVVRHHRWIVGHAIWAAVLAVVLAVVLVFAGGCGAKSAEQPKEVGESVASARKKYATSQPYDVANKEIVLGQSEGTTFKLADMDSSVTYEPWFRKSHGATPFVLYRDPELHTVEQVYSTASIRSDGTLAISPKEQYDEEVRWTDEYGSVQRDDQGKILRLKLSSGNRWGTREILYLAQYNDLKTGKLLKKPLVHLMRIKPSGGQLARPSTTMRIGDDGNLTLSWKPVRGAAGYVIMQVGIGGAEKWPNRDGDVTTTATSRRMLASTTATSWTTGDRNRSSLDAASVRADDLADGTSGTLWQQEHYGKLRDYELFVLALDDDYVPSFESDHILGRDIAYKIPLMRAGETLKKENILSPRTIDDVPVTYPVTMADGMIRRFPVHLDEEGAKLYVHRQDGTEWVKIPFRVIGTELTDEFYVRASSKDYRGKLADHNRKALAARATGSVQTVTPMETRNIVATKKDAYSDSIPSTDYVVEADNALEEYLGANMAAGKEYLDLKAFPEVGDDGVLRQAMDLVRQRNPILPAVISYYYSPSKKLVELRYGDLKDALKQTTTLISKVGAIKKAIIKDGMGDEKKVDAINRYIADHAQYDYEALDKKNAAEAIADQQGQDSREAIKAKDDMDLNYGYAWKPEGVLLKGKGVCASYASAFQLLASQSGLESAYITGQTSGGMHAWNYVKVNREWKMVDPTWNDSDANPNAYLNLSLKDDRYLSTHIPDSSFVNRYHN</sequence>
<feature type="transmembrane region" description="Helical" evidence="1">
    <location>
        <begin position="36"/>
        <end position="58"/>
    </location>
</feature>
<keyword evidence="1" id="KW-0472">Membrane</keyword>
<dbReference type="InterPro" id="IPR038765">
    <property type="entry name" value="Papain-like_cys_pep_sf"/>
</dbReference>
<dbReference type="InterPro" id="IPR052557">
    <property type="entry name" value="CAP/Cytokinesis_protein"/>
</dbReference>